<evidence type="ECO:0000313" key="2">
    <source>
        <dbReference type="EMBL" id="KNE00028.1"/>
    </source>
</evidence>
<dbReference type="EMBL" id="LGST01000020">
    <property type="protein sequence ID" value="KNE00028.1"/>
    <property type="molecule type" value="Genomic_DNA"/>
</dbReference>
<evidence type="ECO:0000313" key="3">
    <source>
        <dbReference type="Proteomes" id="UP000037122"/>
    </source>
</evidence>
<feature type="compositionally biased region" description="Polar residues" evidence="1">
    <location>
        <begin position="49"/>
        <end position="64"/>
    </location>
</feature>
<sequence length="116" mass="13114">MKRERSQSVGSEVNQVTCHKRDQKYIQCTDKFQLLPPQCRLEIPRPNGVGTSARETPNSEHTNLPNPPSCRATSIEVEKGKPVTSKQGIVLKIAESLLALKISRAFEFLPEWEPRM</sequence>
<dbReference type="VEuPathDB" id="FungiDB:QG37_02970"/>
<name>A0A0L0P0U4_CANAR</name>
<protein>
    <submittedName>
        <fullName evidence="2">Uncharacterized protein</fullName>
    </submittedName>
</protein>
<gene>
    <name evidence="2" type="ORF">QG37_02970</name>
</gene>
<feature type="region of interest" description="Disordered" evidence="1">
    <location>
        <begin position="43"/>
        <end position="70"/>
    </location>
</feature>
<organism evidence="2 3">
    <name type="scientific">Candidozyma auris</name>
    <name type="common">Yeast</name>
    <name type="synonym">Candida auris</name>
    <dbReference type="NCBI Taxonomy" id="498019"/>
    <lineage>
        <taxon>Eukaryota</taxon>
        <taxon>Fungi</taxon>
        <taxon>Dikarya</taxon>
        <taxon>Ascomycota</taxon>
        <taxon>Saccharomycotina</taxon>
        <taxon>Pichiomycetes</taxon>
        <taxon>Metschnikowiaceae</taxon>
        <taxon>Candidozyma</taxon>
    </lineage>
</organism>
<accession>A0A0L0P0U4</accession>
<dbReference type="Proteomes" id="UP000037122">
    <property type="component" value="Unassembled WGS sequence"/>
</dbReference>
<comment type="caution">
    <text evidence="2">The sequence shown here is derived from an EMBL/GenBank/DDBJ whole genome shotgun (WGS) entry which is preliminary data.</text>
</comment>
<proteinExistence type="predicted"/>
<dbReference type="AlphaFoldDB" id="A0A0L0P0U4"/>
<reference evidence="3" key="1">
    <citation type="journal article" date="2015" name="BMC Genomics">
        <title>Draft genome of a commonly misdiagnosed multidrug resistant pathogen Candida auris.</title>
        <authorList>
            <person name="Chatterjee S."/>
            <person name="Alampalli S.V."/>
            <person name="Nageshan R.K."/>
            <person name="Chettiar S.T."/>
            <person name="Joshi S."/>
            <person name="Tatu U.S."/>
        </authorList>
    </citation>
    <scope>NUCLEOTIDE SEQUENCE [LARGE SCALE GENOMIC DNA]</scope>
    <source>
        <strain evidence="3">6684</strain>
    </source>
</reference>
<evidence type="ECO:0000256" key="1">
    <source>
        <dbReference type="SAM" id="MobiDB-lite"/>
    </source>
</evidence>